<evidence type="ECO:0000259" key="4">
    <source>
        <dbReference type="Pfam" id="PF07987"/>
    </source>
</evidence>
<evidence type="ECO:0000313" key="6">
    <source>
        <dbReference type="Proteomes" id="UP001240984"/>
    </source>
</evidence>
<keyword evidence="2" id="KW-0812">Transmembrane</keyword>
<keyword evidence="2" id="KW-0472">Membrane</keyword>
<dbReference type="InterPro" id="IPR038507">
    <property type="entry name" value="YcnI-like_sf"/>
</dbReference>
<evidence type="ECO:0000256" key="2">
    <source>
        <dbReference type="SAM" id="Phobius"/>
    </source>
</evidence>
<reference evidence="5 6" key="1">
    <citation type="submission" date="2023-07" db="EMBL/GenBank/DDBJ databases">
        <title>Sequencing the genomes of 1000 actinobacteria strains.</title>
        <authorList>
            <person name="Klenk H.-P."/>
        </authorList>
    </citation>
    <scope>NUCLEOTIDE SEQUENCE [LARGE SCALE GENOMIC DNA]</scope>
    <source>
        <strain evidence="5 6">DSM 44710</strain>
    </source>
</reference>
<proteinExistence type="predicted"/>
<dbReference type="Proteomes" id="UP001240984">
    <property type="component" value="Unassembled WGS sequence"/>
</dbReference>
<gene>
    <name evidence="5" type="ORF">J2S43_008232</name>
</gene>
<dbReference type="Pfam" id="PF07987">
    <property type="entry name" value="DUF1775"/>
    <property type="match status" value="1"/>
</dbReference>
<comment type="caution">
    <text evidence="5">The sequence shown here is derived from an EMBL/GenBank/DDBJ whole genome shotgun (WGS) entry which is preliminary data.</text>
</comment>
<dbReference type="RefSeq" id="WP_306838742.1">
    <property type="nucleotide sequence ID" value="NZ_JAUSRA010000001.1"/>
</dbReference>
<keyword evidence="3" id="KW-0732">Signal</keyword>
<dbReference type="InterPro" id="IPR012533">
    <property type="entry name" value="YcnI-copper_dom"/>
</dbReference>
<evidence type="ECO:0000313" key="5">
    <source>
        <dbReference type="EMBL" id="MDP9799720.1"/>
    </source>
</evidence>
<feature type="chain" id="PRO_5046588414" evidence="3">
    <location>
        <begin position="31"/>
        <end position="253"/>
    </location>
</feature>
<keyword evidence="6" id="KW-1185">Reference proteome</keyword>
<accession>A0ABT9N7N4</accession>
<feature type="transmembrane region" description="Helical" evidence="2">
    <location>
        <begin position="205"/>
        <end position="227"/>
    </location>
</feature>
<feature type="signal peptide" evidence="3">
    <location>
        <begin position="1"/>
        <end position="30"/>
    </location>
</feature>
<dbReference type="Gene3D" id="2.60.40.2230">
    <property type="entry name" value="Uncharacterised protein YcnI-like PF07987, DUF1775"/>
    <property type="match status" value="1"/>
</dbReference>
<organism evidence="5 6">
    <name type="scientific">Catenuloplanes nepalensis</name>
    <dbReference type="NCBI Taxonomy" id="587533"/>
    <lineage>
        <taxon>Bacteria</taxon>
        <taxon>Bacillati</taxon>
        <taxon>Actinomycetota</taxon>
        <taxon>Actinomycetes</taxon>
        <taxon>Micromonosporales</taxon>
        <taxon>Micromonosporaceae</taxon>
        <taxon>Catenuloplanes</taxon>
    </lineage>
</organism>
<feature type="domain" description="YncI copper-binding" evidence="4">
    <location>
        <begin position="31"/>
        <end position="179"/>
    </location>
</feature>
<evidence type="ECO:0000256" key="3">
    <source>
        <dbReference type="SAM" id="SignalP"/>
    </source>
</evidence>
<feature type="region of interest" description="Disordered" evidence="1">
    <location>
        <begin position="231"/>
        <end position="253"/>
    </location>
</feature>
<evidence type="ECO:0000256" key="1">
    <source>
        <dbReference type="SAM" id="MobiDB-lite"/>
    </source>
</evidence>
<sequence length="253" mass="25381">MSPRTAARAALLSLGATAVGVLAFAGPASAHVTVNPREATQGGYAKVDFRVPNESDTESTTKVEIFLPEDAPIGSVSTKPVPGWTVAIEKGAPATPVTAHGAEIAEVVKKITWTAADENSRITPGTFQEFPVSLGPLPETGQLVFKALQTYSDGEIVRWIDEPVAGGEEPESPAPVLTLTAAAASEAPVAEPVASSESSADSGPALGIAIAGLIAGLLGLLLGGLAFTRSGPRPAPAASGPAASAQADGTKSV</sequence>
<dbReference type="CDD" id="cd08545">
    <property type="entry name" value="YcnI_like"/>
    <property type="match status" value="1"/>
</dbReference>
<dbReference type="EMBL" id="JAUSRA010000001">
    <property type="protein sequence ID" value="MDP9799720.1"/>
    <property type="molecule type" value="Genomic_DNA"/>
</dbReference>
<keyword evidence="2" id="KW-1133">Transmembrane helix</keyword>
<name>A0ABT9N7N4_9ACTN</name>
<protein>
    <submittedName>
        <fullName evidence="5">Uncharacterized protein YcnI</fullName>
    </submittedName>
</protein>
<feature type="compositionally biased region" description="Low complexity" evidence="1">
    <location>
        <begin position="231"/>
        <end position="245"/>
    </location>
</feature>